<dbReference type="RefSeq" id="WP_038293269.1">
    <property type="nucleotide sequence ID" value="NZ_LN681235.1"/>
</dbReference>
<reference evidence="3" key="1">
    <citation type="submission" date="2017-10" db="EMBL/GenBank/DDBJ databases">
        <title>Conjugative transfer of the toxin plasmid of Clostridium sordellii.</title>
        <authorList>
            <person name="Vidor C.J."/>
            <person name="Awad M."/>
            <person name="Lyras D."/>
        </authorList>
    </citation>
    <scope>NUCLEOTIDE SEQUENCE</scope>
    <source>
        <strain evidence="2">7508-A</strain>
        <strain evidence="3">7543-A</strain>
        <plasmid evidence="3">pCS1-6</plasmid>
        <plasmid evidence="2">pCS1-7</plasmid>
    </source>
</reference>
<name>A0A2I6SW84_PARSO</name>
<organism evidence="3">
    <name type="scientific">Paraclostridium sordellii</name>
    <name type="common">Clostridium sordellii</name>
    <dbReference type="NCBI Taxonomy" id="1505"/>
    <lineage>
        <taxon>Bacteria</taxon>
        <taxon>Bacillati</taxon>
        <taxon>Bacillota</taxon>
        <taxon>Clostridia</taxon>
        <taxon>Peptostreptococcales</taxon>
        <taxon>Peptostreptococcaceae</taxon>
        <taxon>Paraclostridium</taxon>
    </lineage>
</organism>
<evidence type="ECO:0000259" key="1">
    <source>
        <dbReference type="Pfam" id="PF01797"/>
    </source>
</evidence>
<protein>
    <recommendedName>
        <fullName evidence="1">Transposase IS200-like domain-containing protein</fullName>
    </recommendedName>
</protein>
<geneLocation type="plasmid" evidence="3">
    <name>pCS1-6</name>
</geneLocation>
<proteinExistence type="predicted"/>
<dbReference type="EMBL" id="MG205642">
    <property type="protein sequence ID" value="AUO31786.1"/>
    <property type="molecule type" value="Genomic_DNA"/>
</dbReference>
<dbReference type="InterPro" id="IPR002686">
    <property type="entry name" value="Transposase_17"/>
</dbReference>
<dbReference type="InterPro" id="IPR036515">
    <property type="entry name" value="Transposase_17_sf"/>
</dbReference>
<dbReference type="PANTHER" id="PTHR33360">
    <property type="entry name" value="TRANSPOSASE FOR INSERTION SEQUENCE ELEMENT IS200"/>
    <property type="match status" value="1"/>
</dbReference>
<sequence length="69" mass="8217">MVASEPKIYPLMIVRILKQQTTRELLRLFPQHLIKHFWNEKTFFTDGYFVSNIGEVSSETLKKYIQKQG</sequence>
<dbReference type="Pfam" id="PF01797">
    <property type="entry name" value="Y1_Tnp"/>
    <property type="match status" value="1"/>
</dbReference>
<dbReference type="GO" id="GO:0004803">
    <property type="term" value="F:transposase activity"/>
    <property type="evidence" value="ECO:0007669"/>
    <property type="project" value="InterPro"/>
</dbReference>
<dbReference type="SUPFAM" id="SSF143422">
    <property type="entry name" value="Transposase IS200-like"/>
    <property type="match status" value="1"/>
</dbReference>
<geneLocation type="plasmid" evidence="2">
    <name>pCS1-7</name>
</geneLocation>
<evidence type="ECO:0000313" key="3">
    <source>
        <dbReference type="EMBL" id="AUO31786.1"/>
    </source>
</evidence>
<dbReference type="AlphaFoldDB" id="A0A2I6SW84"/>
<dbReference type="Gene3D" id="3.30.70.1290">
    <property type="entry name" value="Transposase IS200-like"/>
    <property type="match status" value="1"/>
</dbReference>
<feature type="domain" description="Transposase IS200-like" evidence="1">
    <location>
        <begin position="1"/>
        <end position="68"/>
    </location>
</feature>
<accession>A0A2I6SW84</accession>
<dbReference type="GO" id="GO:0006313">
    <property type="term" value="P:DNA transposition"/>
    <property type="evidence" value="ECO:0007669"/>
    <property type="project" value="InterPro"/>
</dbReference>
<evidence type="ECO:0000313" key="2">
    <source>
        <dbReference type="EMBL" id="AUO31692.1"/>
    </source>
</evidence>
<dbReference type="GO" id="GO:0003677">
    <property type="term" value="F:DNA binding"/>
    <property type="evidence" value="ECO:0007669"/>
    <property type="project" value="InterPro"/>
</dbReference>
<keyword evidence="3" id="KW-0614">Plasmid</keyword>
<dbReference type="PANTHER" id="PTHR33360:SF2">
    <property type="entry name" value="TRANSPOSASE FOR INSERTION SEQUENCE ELEMENT IS200"/>
    <property type="match status" value="1"/>
</dbReference>
<dbReference type="EMBL" id="MG205641">
    <property type="protein sequence ID" value="AUO31692.1"/>
    <property type="molecule type" value="Genomic_DNA"/>
</dbReference>